<feature type="transmembrane region" description="Helical" evidence="1">
    <location>
        <begin position="40"/>
        <end position="61"/>
    </location>
</feature>
<reference evidence="2" key="1">
    <citation type="journal article" date="2020" name="Stud. Mycol.">
        <title>101 Dothideomycetes genomes: a test case for predicting lifestyles and emergence of pathogens.</title>
        <authorList>
            <person name="Haridas S."/>
            <person name="Albert R."/>
            <person name="Binder M."/>
            <person name="Bloem J."/>
            <person name="Labutti K."/>
            <person name="Salamov A."/>
            <person name="Andreopoulos B."/>
            <person name="Baker S."/>
            <person name="Barry K."/>
            <person name="Bills G."/>
            <person name="Bluhm B."/>
            <person name="Cannon C."/>
            <person name="Castanera R."/>
            <person name="Culley D."/>
            <person name="Daum C."/>
            <person name="Ezra D."/>
            <person name="Gonzalez J."/>
            <person name="Henrissat B."/>
            <person name="Kuo A."/>
            <person name="Liang C."/>
            <person name="Lipzen A."/>
            <person name="Lutzoni F."/>
            <person name="Magnuson J."/>
            <person name="Mondo S."/>
            <person name="Nolan M."/>
            <person name="Ohm R."/>
            <person name="Pangilinan J."/>
            <person name="Park H.-J."/>
            <person name="Ramirez L."/>
            <person name="Alfaro M."/>
            <person name="Sun H."/>
            <person name="Tritt A."/>
            <person name="Yoshinaga Y."/>
            <person name="Zwiers L.-H."/>
            <person name="Turgeon B."/>
            <person name="Goodwin S."/>
            <person name="Spatafora J."/>
            <person name="Crous P."/>
            <person name="Grigoriev I."/>
        </authorList>
    </citation>
    <scope>NUCLEOTIDE SEQUENCE</scope>
    <source>
        <strain evidence="2">CBS 627.86</strain>
    </source>
</reference>
<keyword evidence="3" id="KW-1185">Reference proteome</keyword>
<dbReference type="Proteomes" id="UP000799770">
    <property type="component" value="Unassembled WGS sequence"/>
</dbReference>
<evidence type="ECO:0000313" key="3">
    <source>
        <dbReference type="Proteomes" id="UP000799770"/>
    </source>
</evidence>
<keyword evidence="1" id="KW-1133">Transmembrane helix</keyword>
<keyword evidence="1" id="KW-0472">Membrane</keyword>
<accession>A0A6A5ZSA8</accession>
<dbReference type="AlphaFoldDB" id="A0A6A5ZSA8"/>
<evidence type="ECO:0000313" key="2">
    <source>
        <dbReference type="EMBL" id="KAF2121131.1"/>
    </source>
</evidence>
<feature type="transmembrane region" description="Helical" evidence="1">
    <location>
        <begin position="7"/>
        <end position="28"/>
    </location>
</feature>
<sequence>MHCRQPALANIPSLGASFLSLAIGFPSLSSLTSFFSASPFTAFSLPFSAAVGFSFSFAMAITNRSWLR</sequence>
<evidence type="ECO:0000256" key="1">
    <source>
        <dbReference type="SAM" id="Phobius"/>
    </source>
</evidence>
<proteinExistence type="predicted"/>
<keyword evidence="1" id="KW-0812">Transmembrane</keyword>
<dbReference type="EMBL" id="ML977312">
    <property type="protein sequence ID" value="KAF2121131.1"/>
    <property type="molecule type" value="Genomic_DNA"/>
</dbReference>
<organism evidence="2 3">
    <name type="scientific">Lophiotrema nucula</name>
    <dbReference type="NCBI Taxonomy" id="690887"/>
    <lineage>
        <taxon>Eukaryota</taxon>
        <taxon>Fungi</taxon>
        <taxon>Dikarya</taxon>
        <taxon>Ascomycota</taxon>
        <taxon>Pezizomycotina</taxon>
        <taxon>Dothideomycetes</taxon>
        <taxon>Pleosporomycetidae</taxon>
        <taxon>Pleosporales</taxon>
        <taxon>Lophiotremataceae</taxon>
        <taxon>Lophiotrema</taxon>
    </lineage>
</organism>
<name>A0A6A5ZSA8_9PLEO</name>
<gene>
    <name evidence="2" type="ORF">BDV96DRAFT_563647</name>
</gene>
<protein>
    <submittedName>
        <fullName evidence="2">Uncharacterized protein</fullName>
    </submittedName>
</protein>